<dbReference type="KEGG" id="theu:HPC62_05610"/>
<protein>
    <submittedName>
        <fullName evidence="2">Uncharacterized protein</fullName>
    </submittedName>
</protein>
<dbReference type="EMBL" id="CP053661">
    <property type="protein sequence ID" value="QKD81739.1"/>
    <property type="molecule type" value="Genomic_DNA"/>
</dbReference>
<keyword evidence="3" id="KW-1185">Reference proteome</keyword>
<feature type="signal peptide" evidence="1">
    <location>
        <begin position="1"/>
        <end position="17"/>
    </location>
</feature>
<accession>A0A6M8B3J3</accession>
<gene>
    <name evidence="2" type="ORF">HPC62_05610</name>
</gene>
<keyword evidence="1" id="KW-0732">Signal</keyword>
<proteinExistence type="predicted"/>
<name>A0A6M8B3J3_9CYAN</name>
<dbReference type="Proteomes" id="UP000505210">
    <property type="component" value="Chromosome"/>
</dbReference>
<evidence type="ECO:0000256" key="1">
    <source>
        <dbReference type="SAM" id="SignalP"/>
    </source>
</evidence>
<reference evidence="2 3" key="1">
    <citation type="submission" date="2020-05" db="EMBL/GenBank/DDBJ databases">
        <title>Complete genome sequence of of a novel Thermoleptolyngbya strain isolated from hot springs of Ganzi, Sichuan China.</title>
        <authorList>
            <person name="Tang J."/>
            <person name="Daroch M."/>
            <person name="Li L."/>
            <person name="Waleron K."/>
            <person name="Waleron M."/>
            <person name="Waleron M."/>
        </authorList>
    </citation>
    <scope>NUCLEOTIDE SEQUENCE [LARGE SCALE GENOMIC DNA]</scope>
    <source>
        <strain evidence="2 3">PKUAC-SCTA183</strain>
    </source>
</reference>
<dbReference type="RefSeq" id="WP_172354130.1">
    <property type="nucleotide sequence ID" value="NZ_CP053661.1"/>
</dbReference>
<evidence type="ECO:0000313" key="3">
    <source>
        <dbReference type="Proteomes" id="UP000505210"/>
    </source>
</evidence>
<evidence type="ECO:0000313" key="2">
    <source>
        <dbReference type="EMBL" id="QKD81739.1"/>
    </source>
</evidence>
<feature type="chain" id="PRO_5026691325" evidence="1">
    <location>
        <begin position="18"/>
        <end position="224"/>
    </location>
</feature>
<dbReference type="AlphaFoldDB" id="A0A6M8B3J3"/>
<sequence length="224" mass="23697">MAKALSHVAVYTLAALAAQDAPQAAIAQSLQIDAPPMLVGLAAPQDLLQAMVSVYATIAPPEVAAMGLEEWADSAGAVMAAPVAPVEFADPLAIREVIRAEIAPLPQPLAANREAIPAGIAPPEVLDRAIAPLAPLATQDLLRWQPPSAPCVAIREAIRAGIALPEPLFEEPIGLEASMPLFDPWIDAEELSLLDAEWWQLQHQNDLWDLLADLPANGPTGYWG</sequence>
<organism evidence="2 3">
    <name type="scientific">Thermoleptolyngbya sichuanensis A183</name>
    <dbReference type="NCBI Taxonomy" id="2737172"/>
    <lineage>
        <taxon>Bacteria</taxon>
        <taxon>Bacillati</taxon>
        <taxon>Cyanobacteriota</taxon>
        <taxon>Cyanophyceae</taxon>
        <taxon>Oculatellales</taxon>
        <taxon>Oculatellaceae</taxon>
        <taxon>Thermoleptolyngbya</taxon>
        <taxon>Thermoleptolyngbya sichuanensis</taxon>
    </lineage>
</organism>